<protein>
    <recommendedName>
        <fullName evidence="5">Endolytic transglycosylase MltG</fullName>
    </recommendedName>
</protein>
<organism evidence="3 4">
    <name type="scientific">Fusibacter ferrireducens</name>
    <dbReference type="NCBI Taxonomy" id="2785058"/>
    <lineage>
        <taxon>Bacteria</taxon>
        <taxon>Bacillati</taxon>
        <taxon>Bacillota</taxon>
        <taxon>Clostridia</taxon>
        <taxon>Eubacteriales</taxon>
        <taxon>Eubacteriales Family XII. Incertae Sedis</taxon>
        <taxon>Fusibacter</taxon>
    </lineage>
</organism>
<feature type="compositionally biased region" description="Low complexity" evidence="1">
    <location>
        <begin position="55"/>
        <end position="73"/>
    </location>
</feature>
<evidence type="ECO:0000256" key="2">
    <source>
        <dbReference type="SAM" id="Phobius"/>
    </source>
</evidence>
<dbReference type="Gene3D" id="3.30.1490.480">
    <property type="entry name" value="Endolytic murein transglycosylase"/>
    <property type="match status" value="1"/>
</dbReference>
<accession>A0ABR9ZYZ6</accession>
<dbReference type="RefSeq" id="WP_194703912.1">
    <property type="nucleotide sequence ID" value="NZ_JADKNH010000019.1"/>
</dbReference>
<feature type="compositionally biased region" description="Low complexity" evidence="1">
    <location>
        <begin position="80"/>
        <end position="115"/>
    </location>
</feature>
<sequence length="197" mass="21017">MIEKIKDILYDLSDIVVSLLIIAIIFVSVSWKISDTLDVNLRETLTNPSIEAENDPPVTVIIPNINPNENSDPTGENAENTDPTSDPTTNTPKPTQPDGDTTTPSDPATSPTTNSPTPPETSSPSSDALVAFEVPEGATGYSIGKKLVSEGYVDDVNTFVNRLVALKLDNKLHAGTFKLSKSDSLDVIIKVLAGQGR</sequence>
<evidence type="ECO:0000313" key="4">
    <source>
        <dbReference type="Proteomes" id="UP000614200"/>
    </source>
</evidence>
<dbReference type="Proteomes" id="UP000614200">
    <property type="component" value="Unassembled WGS sequence"/>
</dbReference>
<keyword evidence="4" id="KW-1185">Reference proteome</keyword>
<evidence type="ECO:0000256" key="1">
    <source>
        <dbReference type="SAM" id="MobiDB-lite"/>
    </source>
</evidence>
<comment type="caution">
    <text evidence="3">The sequence shown here is derived from an EMBL/GenBank/DDBJ whole genome shotgun (WGS) entry which is preliminary data.</text>
</comment>
<evidence type="ECO:0008006" key="5">
    <source>
        <dbReference type="Google" id="ProtNLM"/>
    </source>
</evidence>
<reference evidence="3 4" key="1">
    <citation type="submission" date="2020-11" db="EMBL/GenBank/DDBJ databases">
        <title>Fusibacter basophilias sp. nov.</title>
        <authorList>
            <person name="Qiu D."/>
        </authorList>
    </citation>
    <scope>NUCLEOTIDE SEQUENCE [LARGE SCALE GENOMIC DNA]</scope>
    <source>
        <strain evidence="3 4">Q10-2</strain>
    </source>
</reference>
<gene>
    <name evidence="3" type="ORF">ISU02_21465</name>
</gene>
<proteinExistence type="predicted"/>
<dbReference type="EMBL" id="JADKNH010000019">
    <property type="protein sequence ID" value="MBF4695672.1"/>
    <property type="molecule type" value="Genomic_DNA"/>
</dbReference>
<keyword evidence="2" id="KW-0472">Membrane</keyword>
<feature type="region of interest" description="Disordered" evidence="1">
    <location>
        <begin position="49"/>
        <end position="126"/>
    </location>
</feature>
<evidence type="ECO:0000313" key="3">
    <source>
        <dbReference type="EMBL" id="MBF4695672.1"/>
    </source>
</evidence>
<keyword evidence="2" id="KW-1133">Transmembrane helix</keyword>
<name>A0ABR9ZYZ6_9FIRM</name>
<feature type="transmembrane region" description="Helical" evidence="2">
    <location>
        <begin position="12"/>
        <end position="31"/>
    </location>
</feature>
<keyword evidence="2" id="KW-0812">Transmembrane</keyword>